<comment type="caution">
    <text evidence="1">The sequence shown here is derived from an EMBL/GenBank/DDBJ whole genome shotgun (WGS) entry which is preliminary data.</text>
</comment>
<evidence type="ECO:0000313" key="2">
    <source>
        <dbReference type="Proteomes" id="UP001041814"/>
    </source>
</evidence>
<organism evidence="1 2">
    <name type="scientific">Rubrivivax gelatinosus</name>
    <name type="common">Rhodocyclus gelatinosus</name>
    <name type="synonym">Rhodopseudomonas gelatinosa</name>
    <dbReference type="NCBI Taxonomy" id="28068"/>
    <lineage>
        <taxon>Bacteria</taxon>
        <taxon>Pseudomonadati</taxon>
        <taxon>Pseudomonadota</taxon>
        <taxon>Betaproteobacteria</taxon>
        <taxon>Burkholderiales</taxon>
        <taxon>Sphaerotilaceae</taxon>
        <taxon>Rubrivivax</taxon>
    </lineage>
</organism>
<dbReference type="Proteomes" id="UP001041814">
    <property type="component" value="Unassembled WGS sequence"/>
</dbReference>
<accession>A0ABS1DYR7</accession>
<reference evidence="1" key="2">
    <citation type="journal article" date="2020" name="Microorganisms">
        <title>Osmotic Adaptation and Compatible Solute Biosynthesis of Phototrophic Bacteria as Revealed from Genome Analyses.</title>
        <authorList>
            <person name="Imhoff J.F."/>
            <person name="Rahn T."/>
            <person name="Kunzel S."/>
            <person name="Keller A."/>
            <person name="Neulinger S.C."/>
        </authorList>
    </citation>
    <scope>NUCLEOTIDE SEQUENCE</scope>
    <source>
        <strain evidence="1">IM 151</strain>
    </source>
</reference>
<proteinExistence type="predicted"/>
<gene>
    <name evidence="1" type="ORF">CKO43_20970</name>
</gene>
<dbReference type="EMBL" id="NRRU01000105">
    <property type="protein sequence ID" value="MBK1715237.1"/>
    <property type="molecule type" value="Genomic_DNA"/>
</dbReference>
<name>A0ABS1DYR7_RUBGE</name>
<evidence type="ECO:0000313" key="1">
    <source>
        <dbReference type="EMBL" id="MBK1715237.1"/>
    </source>
</evidence>
<reference evidence="1" key="1">
    <citation type="submission" date="2017-08" db="EMBL/GenBank/DDBJ databases">
        <authorList>
            <person name="Imhoff J.F."/>
            <person name="Rahn T."/>
            <person name="Kuenzel S."/>
            <person name="Neulinger S.C."/>
        </authorList>
    </citation>
    <scope>NUCLEOTIDE SEQUENCE</scope>
    <source>
        <strain evidence="1">IM 151</strain>
    </source>
</reference>
<sequence length="110" mass="12280">MNQPQQMPPAVLALARAEAAAGAAYAALLRRAEAAEADAMRLRALLIRRDTEIGQLRDEIHLLHVETPDLRTRLELVRENRRQADQLVVLRRALGGGWRPDARQRPAFGA</sequence>
<protein>
    <submittedName>
        <fullName evidence="1">Uncharacterized protein</fullName>
    </submittedName>
</protein>
<dbReference type="RefSeq" id="WP_200228455.1">
    <property type="nucleotide sequence ID" value="NZ_NRRT01000021.1"/>
</dbReference>
<keyword evidence="2" id="KW-1185">Reference proteome</keyword>